<dbReference type="eggNOG" id="ENOG502TENU">
    <property type="taxonomic scope" value="Eukaryota"/>
</dbReference>
<dbReference type="PaxDb" id="9598-ENSPTRP00000012935"/>
<dbReference type="GeneTree" id="ENSGT00390000012409"/>
<organism evidence="2 3">
    <name type="scientific">Pan troglodytes</name>
    <name type="common">Chimpanzee</name>
    <dbReference type="NCBI Taxonomy" id="9598"/>
    <lineage>
        <taxon>Eukaryota</taxon>
        <taxon>Metazoa</taxon>
        <taxon>Chordata</taxon>
        <taxon>Craniata</taxon>
        <taxon>Vertebrata</taxon>
        <taxon>Euteleostomi</taxon>
        <taxon>Mammalia</taxon>
        <taxon>Eutheria</taxon>
        <taxon>Euarchontoglires</taxon>
        <taxon>Primates</taxon>
        <taxon>Haplorrhini</taxon>
        <taxon>Catarrhini</taxon>
        <taxon>Hominidae</taxon>
        <taxon>Pan</taxon>
    </lineage>
</organism>
<proteinExistence type="predicted"/>
<feature type="compositionally biased region" description="Low complexity" evidence="1">
    <location>
        <begin position="336"/>
        <end position="346"/>
    </location>
</feature>
<dbReference type="InParanoid" id="H2QA89"/>
<dbReference type="AlphaFoldDB" id="H2QA89"/>
<accession>H2QA89</accession>
<dbReference type="EMBL" id="AACZ04065469">
    <property type="status" value="NOT_ANNOTATED_CDS"/>
    <property type="molecule type" value="Genomic_DNA"/>
</dbReference>
<evidence type="ECO:0000313" key="2">
    <source>
        <dbReference type="Ensembl" id="ENSPTRP00000012935.5"/>
    </source>
</evidence>
<dbReference type="Ensembl" id="ENSPTRT00000013962.5">
    <property type="protein sequence ID" value="ENSPTRP00000012935.5"/>
    <property type="gene ID" value="ENSPTRG00000007568.5"/>
</dbReference>
<protein>
    <submittedName>
        <fullName evidence="2">Proline rich 25</fullName>
    </submittedName>
</protein>
<feature type="region of interest" description="Disordered" evidence="1">
    <location>
        <begin position="1"/>
        <end position="32"/>
    </location>
</feature>
<keyword evidence="3" id="KW-1185">Reference proteome</keyword>
<dbReference type="VGNC" id="VGNC:13780">
    <property type="gene designation" value="PRR25"/>
</dbReference>
<reference evidence="2" key="3">
    <citation type="submission" date="2025-09" db="UniProtKB">
        <authorList>
            <consortium name="Ensembl"/>
        </authorList>
    </citation>
    <scope>IDENTIFICATION</scope>
</reference>
<dbReference type="HOGENOM" id="CLU_698216_0_0_1"/>
<dbReference type="OMA" id="TRAPSHK"/>
<reference evidence="2 3" key="1">
    <citation type="journal article" date="2005" name="Nature">
        <title>Initial sequence of the chimpanzee genome and comparison with the human genome.</title>
        <authorList>
            <consortium name="Chimpanzee sequencing and analysis consortium"/>
        </authorList>
    </citation>
    <scope>NUCLEOTIDE SEQUENCE [LARGE SCALE GENOMIC DNA]</scope>
</reference>
<feature type="region of interest" description="Disordered" evidence="1">
    <location>
        <begin position="109"/>
        <end position="228"/>
    </location>
</feature>
<name>H2QA89_PANTR</name>
<sequence length="355" mass="36687">MARTDQKPPCRGGYWGQPGHPNMGGAAAHPTYHPMGHRPRTCILLCGDQTTGGQAPSREISLGPWAAGTHFLAISTTPWGRKTPACISELPNSSGTAQPLANAVCEVQTVPGPGLRPQGTPATRAPSHKGTPSTPNPWGPEQPQNRHKHPKKGVTGGPSPPPPPAASRYGQTPGREPRVQAPGLGPCGRPASGRLLSLHLEKGDGKGTRQRIPLTGGETETSPLPLLRDRHGLPMPGSTPAPMVGSGRLGGPMGRSGGGVSARSSRPSCANVLLHADASLSTVLSVLWTGQLSRGWAVLPPGDAGRHLETSVISAGVAAGIWLVEPGEAAQDPATRRTAPPRRTASPEPPVHRSV</sequence>
<evidence type="ECO:0000256" key="1">
    <source>
        <dbReference type="SAM" id="MobiDB-lite"/>
    </source>
</evidence>
<evidence type="ECO:0000313" key="3">
    <source>
        <dbReference type="Proteomes" id="UP000002277"/>
    </source>
</evidence>
<reference evidence="2" key="2">
    <citation type="submission" date="2025-08" db="UniProtKB">
        <authorList>
            <consortium name="Ensembl"/>
        </authorList>
    </citation>
    <scope>IDENTIFICATION</scope>
</reference>
<feature type="region of interest" description="Disordered" evidence="1">
    <location>
        <begin position="328"/>
        <end position="355"/>
    </location>
</feature>
<dbReference type="Proteomes" id="UP000002277">
    <property type="component" value="Chromosome 16"/>
</dbReference>
<gene>
    <name evidence="2 4" type="primary">PRR25</name>
</gene>
<evidence type="ECO:0000313" key="4">
    <source>
        <dbReference type="VGNC" id="VGNC:13780"/>
    </source>
</evidence>